<protein>
    <recommendedName>
        <fullName evidence="4">DUF4181 domain-containing protein</fullName>
    </recommendedName>
</protein>
<organism evidence="2 3">
    <name type="scientific">Lysinibacillus parviboronicapiens</name>
    <dbReference type="NCBI Taxonomy" id="436516"/>
    <lineage>
        <taxon>Bacteria</taxon>
        <taxon>Bacillati</taxon>
        <taxon>Bacillota</taxon>
        <taxon>Bacilli</taxon>
        <taxon>Bacillales</taxon>
        <taxon>Bacillaceae</taxon>
        <taxon>Lysinibacillus</taxon>
    </lineage>
</organism>
<keyword evidence="1" id="KW-1133">Transmembrane helix</keyword>
<evidence type="ECO:0000313" key="3">
    <source>
        <dbReference type="Proteomes" id="UP001549363"/>
    </source>
</evidence>
<feature type="transmembrane region" description="Helical" evidence="1">
    <location>
        <begin position="290"/>
        <end position="307"/>
    </location>
</feature>
<name>A0ABV2PN28_9BACI</name>
<reference evidence="2 3" key="1">
    <citation type="submission" date="2024-06" db="EMBL/GenBank/DDBJ databases">
        <title>Sorghum-associated microbial communities from plants grown in Nebraska, USA.</title>
        <authorList>
            <person name="Schachtman D."/>
        </authorList>
    </citation>
    <scope>NUCLEOTIDE SEQUENCE [LARGE SCALE GENOMIC DNA]</scope>
    <source>
        <strain evidence="2 3">736</strain>
    </source>
</reference>
<gene>
    <name evidence="2" type="ORF">ABIA69_003179</name>
</gene>
<feature type="transmembrane region" description="Helical" evidence="1">
    <location>
        <begin position="236"/>
        <end position="253"/>
    </location>
</feature>
<accession>A0ABV2PN28</accession>
<proteinExistence type="predicted"/>
<dbReference type="RefSeq" id="WP_354472264.1">
    <property type="nucleotide sequence ID" value="NZ_JBEPSB010000016.1"/>
</dbReference>
<evidence type="ECO:0008006" key="4">
    <source>
        <dbReference type="Google" id="ProtNLM"/>
    </source>
</evidence>
<evidence type="ECO:0000256" key="1">
    <source>
        <dbReference type="SAM" id="Phobius"/>
    </source>
</evidence>
<comment type="caution">
    <text evidence="2">The sequence shown here is derived from an EMBL/GenBank/DDBJ whole genome shotgun (WGS) entry which is preliminary data.</text>
</comment>
<dbReference type="EMBL" id="JBEPSB010000016">
    <property type="protein sequence ID" value="MET4562009.1"/>
    <property type="molecule type" value="Genomic_DNA"/>
</dbReference>
<keyword evidence="1" id="KW-0472">Membrane</keyword>
<keyword evidence="1" id="KW-0812">Transmembrane</keyword>
<dbReference type="Proteomes" id="UP001549363">
    <property type="component" value="Unassembled WGS sequence"/>
</dbReference>
<sequence length="308" mass="35750">MTSFKDKLNRELGEDALFSQQLKESILQQTKKPSRKKVHWQYSVVLFATLSILVLSILAGPWTKTDERQTIAQLDEVMKEQPSIKKFTVTNNNDRWTFAAQKYAWNVLQDNFEAKRDKQLLQELLDYARLGVGEMSSQGSYQDIYIEFKDGQILQLKLKAYETGLGFIDMQTNIFYVVEGEAAKNILALIANDLGIKPKVRVLVIFMLSLATVEYVTRRKLGSKRKDRYASQMHKIVERIFSVVVFFVIYLLMVSEWLLYKPVILVMLTFTMMMSISINHLFGYRLTEHLLSIVVWLISILIIIMIII</sequence>
<keyword evidence="3" id="KW-1185">Reference proteome</keyword>
<evidence type="ECO:0000313" key="2">
    <source>
        <dbReference type="EMBL" id="MET4562009.1"/>
    </source>
</evidence>
<feature type="transmembrane region" description="Helical" evidence="1">
    <location>
        <begin position="259"/>
        <end position="278"/>
    </location>
</feature>
<feature type="transmembrane region" description="Helical" evidence="1">
    <location>
        <begin position="200"/>
        <end position="216"/>
    </location>
</feature>
<feature type="transmembrane region" description="Helical" evidence="1">
    <location>
        <begin position="40"/>
        <end position="62"/>
    </location>
</feature>